<dbReference type="AlphaFoldDB" id="A0A1B8GHF1"/>
<keyword evidence="2" id="KW-0812">Transmembrane</keyword>
<feature type="region of interest" description="Disordered" evidence="1">
    <location>
        <begin position="40"/>
        <end position="64"/>
    </location>
</feature>
<name>A0A1B8GHF1_9PEZI</name>
<sequence>MLILRCAQQARLLPRRLHASSHFRIRDQWEALACAANSSRTRPLTTKPTAKGPSPPLPSKPPSGKPIYPVRLPIYHAGTAPTVVVGFMRISSIISVSAPVPFLLFGHTEVASTFLTAAVAFIISSYVCAPRVVAMYLHLPSYTRYSPELLNRYVASLPKTAEADIKTINAGGIPQTTTLAVGDLAVVDGFRLNAVNFCRVGSAEKRPWWVGKGFWAGRGAWEFAVSEMGPGKGLKMAWVWDAIAEKVRQGKFGGGMTPRVGEVVQTTAVGPKKKL</sequence>
<accession>A0A1B8GHF1</accession>
<organism evidence="3 4">
    <name type="scientific">Pseudogymnoascus verrucosus</name>
    <dbReference type="NCBI Taxonomy" id="342668"/>
    <lineage>
        <taxon>Eukaryota</taxon>
        <taxon>Fungi</taxon>
        <taxon>Dikarya</taxon>
        <taxon>Ascomycota</taxon>
        <taxon>Pezizomycotina</taxon>
        <taxon>Leotiomycetes</taxon>
        <taxon>Thelebolales</taxon>
        <taxon>Thelebolaceae</taxon>
        <taxon>Pseudogymnoascus</taxon>
    </lineage>
</organism>
<dbReference type="EMBL" id="KV460237">
    <property type="protein sequence ID" value="OBT95272.2"/>
    <property type="molecule type" value="Genomic_DNA"/>
</dbReference>
<gene>
    <name evidence="3" type="ORF">VE01_07662</name>
</gene>
<evidence type="ECO:0000313" key="3">
    <source>
        <dbReference type="EMBL" id="OBT95272.2"/>
    </source>
</evidence>
<feature type="compositionally biased region" description="Pro residues" evidence="1">
    <location>
        <begin position="53"/>
        <end position="64"/>
    </location>
</feature>
<proteinExistence type="predicted"/>
<feature type="transmembrane region" description="Helical" evidence="2">
    <location>
        <begin position="114"/>
        <end position="137"/>
    </location>
</feature>
<dbReference type="Proteomes" id="UP000091956">
    <property type="component" value="Unassembled WGS sequence"/>
</dbReference>
<evidence type="ECO:0000313" key="4">
    <source>
        <dbReference type="Proteomes" id="UP000091956"/>
    </source>
</evidence>
<feature type="transmembrane region" description="Helical" evidence="2">
    <location>
        <begin position="74"/>
        <end position="94"/>
    </location>
</feature>
<protein>
    <submittedName>
        <fullName evidence="3">Uncharacterized protein</fullName>
    </submittedName>
</protein>
<dbReference type="RefSeq" id="XP_018129005.2">
    <property type="nucleotide sequence ID" value="XM_018277095.2"/>
</dbReference>
<evidence type="ECO:0000256" key="2">
    <source>
        <dbReference type="SAM" id="Phobius"/>
    </source>
</evidence>
<keyword evidence="2" id="KW-0472">Membrane</keyword>
<reference evidence="4" key="2">
    <citation type="journal article" date="2018" name="Nat. Commun.">
        <title>Extreme sensitivity to ultraviolet light in the fungal pathogen causing white-nose syndrome of bats.</title>
        <authorList>
            <person name="Palmer J.M."/>
            <person name="Drees K.P."/>
            <person name="Foster J.T."/>
            <person name="Lindner D.L."/>
        </authorList>
    </citation>
    <scope>NUCLEOTIDE SEQUENCE [LARGE SCALE GENOMIC DNA]</scope>
    <source>
        <strain evidence="4">UAMH 10579</strain>
    </source>
</reference>
<reference evidence="3 4" key="1">
    <citation type="submission" date="2016-03" db="EMBL/GenBank/DDBJ databases">
        <title>Comparative genomics of Pseudogymnoascus destructans, the fungus causing white-nose syndrome of bats.</title>
        <authorList>
            <person name="Palmer J.M."/>
            <person name="Drees K.P."/>
            <person name="Foster J.T."/>
            <person name="Lindner D.L."/>
        </authorList>
    </citation>
    <scope>NUCLEOTIDE SEQUENCE [LARGE SCALE GENOMIC DNA]</scope>
    <source>
        <strain evidence="3 4">UAMH 10579</strain>
    </source>
</reference>
<keyword evidence="2" id="KW-1133">Transmembrane helix</keyword>
<evidence type="ECO:0000256" key="1">
    <source>
        <dbReference type="SAM" id="MobiDB-lite"/>
    </source>
</evidence>
<dbReference type="GeneID" id="28841048"/>
<keyword evidence="4" id="KW-1185">Reference proteome</keyword>